<protein>
    <recommendedName>
        <fullName evidence="7">3-phosphoshikimate 1-carboxyvinyltransferase</fullName>
        <ecNumber evidence="7">2.5.1.19</ecNumber>
    </recommendedName>
    <alternativeName>
        <fullName evidence="7">5-enolpyruvylshikimate-3-phosphate synthase</fullName>
        <shortName evidence="7">EPSP synthase</shortName>
        <shortName evidence="7">EPSPS</shortName>
    </alternativeName>
</protein>
<dbReference type="PROSITE" id="PS00885">
    <property type="entry name" value="EPSP_SYNTHASE_2"/>
    <property type="match status" value="1"/>
</dbReference>
<dbReference type="Pfam" id="PF00275">
    <property type="entry name" value="EPSP_synthase"/>
    <property type="match status" value="1"/>
</dbReference>
<comment type="function">
    <text evidence="7">Catalyzes the transfer of the enolpyruvyl moiety of phosphoenolpyruvate (PEP) to the 5-hydroxyl of shikimate-3-phosphate (S3P) to produce enolpyruvyl shikimate-3-phosphate and inorganic phosphate.</text>
</comment>
<evidence type="ECO:0000313" key="9">
    <source>
        <dbReference type="EMBL" id="MBP2318450.1"/>
    </source>
</evidence>
<dbReference type="EMBL" id="JAGINX010000001">
    <property type="protein sequence ID" value="MBP2318450.1"/>
    <property type="molecule type" value="Genomic_DNA"/>
</dbReference>
<comment type="subunit">
    <text evidence="7">Monomer.</text>
</comment>
<name>A0ABS4T1X1_9MICC</name>
<dbReference type="PANTHER" id="PTHR21090:SF5">
    <property type="entry name" value="PENTAFUNCTIONAL AROM POLYPEPTIDE"/>
    <property type="match status" value="1"/>
</dbReference>
<dbReference type="PIRSF" id="PIRSF000505">
    <property type="entry name" value="EPSPS"/>
    <property type="match status" value="1"/>
</dbReference>
<sequence>MTSHTAEAPSSGDQAWPAPLAGAPVCGEVTVPASKSLTNRFLLLAALAEGPSVVVNALESRDSRLMLQALEALGASVEHIPDWKGTGEAAVRLTPVPLAPASSQAPAQVDCGLAGTVMRFLPAVAALTGRRVAFDGDPEARIRPMGAVLEGLSALGAQISDDGRPGYLPFTVESPGGLDGGEVAIDASASSQFVSGLLLAGARMRRGLRLRHTGRSVPSSEHVAMTVQVLRQAGVEVDDSQPFVWAVSPGPIPAFTVRVEPDLSNAGPFLVAAAATGGEVTMRGWPAESTQIGRRWTELLPQFGAEVSTVPEPGGETLTLTVRGARDEQGRPQVLSPGTVDGTAELTPTVAALAALAPEPTTFTSVDHLRGHETDRLAALVAEIRRLGGSAEETADGFRITSPVRHGATVFSYADHRMATFGAVVGLRISEVLVEDIGCTSKTMPTFPALWRSLVEGDAPR</sequence>
<evidence type="ECO:0000313" key="10">
    <source>
        <dbReference type="Proteomes" id="UP001519331"/>
    </source>
</evidence>
<feature type="binding site" evidence="7">
    <location>
        <position position="372"/>
    </location>
    <ligand>
        <name>3-phosphoshikimate</name>
        <dbReference type="ChEBI" id="CHEBI:145989"/>
    </ligand>
</feature>
<dbReference type="GO" id="GO:0003866">
    <property type="term" value="F:3-phosphoshikimate 1-carboxyvinyltransferase activity"/>
    <property type="evidence" value="ECO:0007669"/>
    <property type="project" value="UniProtKB-EC"/>
</dbReference>
<dbReference type="CDD" id="cd01556">
    <property type="entry name" value="EPSP_synthase"/>
    <property type="match status" value="1"/>
</dbReference>
<dbReference type="EC" id="2.5.1.19" evidence="7"/>
<proteinExistence type="inferred from homology"/>
<evidence type="ECO:0000256" key="2">
    <source>
        <dbReference type="ARBA" id="ARBA00009948"/>
    </source>
</evidence>
<keyword evidence="5 7" id="KW-0057">Aromatic amino acid biosynthesis</keyword>
<dbReference type="NCBIfam" id="TIGR01356">
    <property type="entry name" value="aroA"/>
    <property type="match status" value="1"/>
</dbReference>
<feature type="binding site" evidence="7">
    <location>
        <position position="345"/>
    </location>
    <ligand>
        <name>3-phosphoshikimate</name>
        <dbReference type="ChEBI" id="CHEBI:145989"/>
    </ligand>
</feature>
<feature type="binding site" evidence="7">
    <location>
        <position position="115"/>
    </location>
    <ligand>
        <name>phosphoenolpyruvate</name>
        <dbReference type="ChEBI" id="CHEBI:58702"/>
    </ligand>
</feature>
<feature type="binding site" evidence="7">
    <location>
        <position position="35"/>
    </location>
    <ligand>
        <name>phosphoenolpyruvate</name>
        <dbReference type="ChEBI" id="CHEBI:58702"/>
    </ligand>
</feature>
<comment type="subcellular location">
    <subcellularLocation>
        <location evidence="7">Cytoplasm</location>
    </subcellularLocation>
</comment>
<dbReference type="InterPro" id="IPR013792">
    <property type="entry name" value="RNA3'P_cycl/enolpyr_Trfase_a/b"/>
</dbReference>
<organism evidence="9 10">
    <name type="scientific">Nesterenkonia lacusekhoensis</name>
    <dbReference type="NCBI Taxonomy" id="150832"/>
    <lineage>
        <taxon>Bacteria</taxon>
        <taxon>Bacillati</taxon>
        <taxon>Actinomycetota</taxon>
        <taxon>Actinomycetes</taxon>
        <taxon>Micrococcales</taxon>
        <taxon>Micrococcaceae</taxon>
        <taxon>Nesterenkonia</taxon>
    </lineage>
</organism>
<dbReference type="RefSeq" id="WP_210048803.1">
    <property type="nucleotide sequence ID" value="NZ_JAGINX010000001.1"/>
</dbReference>
<dbReference type="InterPro" id="IPR006264">
    <property type="entry name" value="EPSP_synthase"/>
</dbReference>
<feature type="binding site" evidence="7">
    <location>
        <position position="191"/>
    </location>
    <ligand>
        <name>3-phosphoshikimate</name>
        <dbReference type="ChEBI" id="CHEBI:145989"/>
    </ligand>
</feature>
<evidence type="ECO:0000256" key="1">
    <source>
        <dbReference type="ARBA" id="ARBA00004811"/>
    </source>
</evidence>
<evidence type="ECO:0000256" key="7">
    <source>
        <dbReference type="HAMAP-Rule" id="MF_00210"/>
    </source>
</evidence>
<dbReference type="SUPFAM" id="SSF55205">
    <property type="entry name" value="EPT/RTPC-like"/>
    <property type="match status" value="1"/>
</dbReference>
<feature type="binding site" evidence="7">
    <location>
        <position position="192"/>
    </location>
    <ligand>
        <name>3-phosphoshikimate</name>
        <dbReference type="ChEBI" id="CHEBI:145989"/>
    </ligand>
</feature>
<feature type="active site" description="Proton acceptor" evidence="7">
    <location>
        <position position="345"/>
    </location>
</feature>
<feature type="binding site" evidence="7">
    <location>
        <position position="143"/>
    </location>
    <ligand>
        <name>phosphoenolpyruvate</name>
        <dbReference type="ChEBI" id="CHEBI:58702"/>
    </ligand>
</feature>
<dbReference type="PROSITE" id="PS00104">
    <property type="entry name" value="EPSP_SYNTHASE_1"/>
    <property type="match status" value="1"/>
</dbReference>
<dbReference type="PANTHER" id="PTHR21090">
    <property type="entry name" value="AROM/DEHYDROQUINATE SYNTHASE"/>
    <property type="match status" value="1"/>
</dbReference>
<feature type="binding site" evidence="7">
    <location>
        <position position="442"/>
    </location>
    <ligand>
        <name>phosphoenolpyruvate</name>
        <dbReference type="ChEBI" id="CHEBI:58702"/>
    </ligand>
</feature>
<keyword evidence="7" id="KW-0963">Cytoplasm</keyword>
<feature type="binding site" evidence="7">
    <location>
        <position position="192"/>
    </location>
    <ligand>
        <name>phosphoenolpyruvate</name>
        <dbReference type="ChEBI" id="CHEBI:58702"/>
    </ligand>
</feature>
<reference evidence="9 10" key="1">
    <citation type="submission" date="2021-03" db="EMBL/GenBank/DDBJ databases">
        <title>Sequencing the genomes of 1000 actinobacteria strains.</title>
        <authorList>
            <person name="Klenk H.-P."/>
        </authorList>
    </citation>
    <scope>NUCLEOTIDE SEQUENCE [LARGE SCALE GENOMIC DNA]</scope>
    <source>
        <strain evidence="9 10">DSM 12544</strain>
    </source>
</reference>
<dbReference type="InterPro" id="IPR036968">
    <property type="entry name" value="Enolpyruvate_Tfrase_sf"/>
</dbReference>
<dbReference type="Proteomes" id="UP001519331">
    <property type="component" value="Unassembled WGS sequence"/>
</dbReference>
<accession>A0ABS4T1X1</accession>
<evidence type="ECO:0000259" key="8">
    <source>
        <dbReference type="Pfam" id="PF00275"/>
    </source>
</evidence>
<feature type="binding site" evidence="7">
    <location>
        <position position="190"/>
    </location>
    <ligand>
        <name>3-phosphoshikimate</name>
        <dbReference type="ChEBI" id="CHEBI:145989"/>
    </ligand>
</feature>
<feature type="domain" description="Enolpyruvate transferase" evidence="8">
    <location>
        <begin position="22"/>
        <end position="448"/>
    </location>
</feature>
<feature type="binding site" evidence="7">
    <location>
        <position position="417"/>
    </location>
    <ligand>
        <name>phosphoenolpyruvate</name>
        <dbReference type="ChEBI" id="CHEBI:58702"/>
    </ligand>
</feature>
<evidence type="ECO:0000256" key="6">
    <source>
        <dbReference type="ARBA" id="ARBA00044633"/>
    </source>
</evidence>
<feature type="binding site" evidence="7">
    <location>
        <position position="36"/>
    </location>
    <ligand>
        <name>3-phosphoshikimate</name>
        <dbReference type="ChEBI" id="CHEBI:145989"/>
    </ligand>
</feature>
<evidence type="ECO:0000256" key="5">
    <source>
        <dbReference type="ARBA" id="ARBA00023141"/>
    </source>
</evidence>
<feature type="binding site" evidence="7">
    <location>
        <position position="40"/>
    </location>
    <ligand>
        <name>3-phosphoshikimate</name>
        <dbReference type="ChEBI" id="CHEBI:145989"/>
    </ligand>
</feature>
<comment type="caution">
    <text evidence="7">Lacks conserved residue(s) required for the propagation of feature annotation.</text>
</comment>
<keyword evidence="4 7" id="KW-0808">Transferase</keyword>
<evidence type="ECO:0000256" key="3">
    <source>
        <dbReference type="ARBA" id="ARBA00022605"/>
    </source>
</evidence>
<comment type="caution">
    <text evidence="9">The sequence shown here is derived from an EMBL/GenBank/DDBJ whole genome shotgun (WGS) entry which is preliminary data.</text>
</comment>
<comment type="catalytic activity">
    <reaction evidence="6">
        <text>3-phosphoshikimate + phosphoenolpyruvate = 5-O-(1-carboxyvinyl)-3-phosphoshikimate + phosphate</text>
        <dbReference type="Rhea" id="RHEA:21256"/>
        <dbReference type="ChEBI" id="CHEBI:43474"/>
        <dbReference type="ChEBI" id="CHEBI:57701"/>
        <dbReference type="ChEBI" id="CHEBI:58702"/>
        <dbReference type="ChEBI" id="CHEBI:145989"/>
        <dbReference type="EC" id="2.5.1.19"/>
    </reaction>
    <physiologicalReaction direction="left-to-right" evidence="6">
        <dbReference type="Rhea" id="RHEA:21257"/>
    </physiologicalReaction>
</comment>
<keyword evidence="10" id="KW-1185">Reference proteome</keyword>
<gene>
    <name evidence="7" type="primary">aroA</name>
    <name evidence="9" type="ORF">JOF45_001469</name>
</gene>
<dbReference type="InterPro" id="IPR001986">
    <property type="entry name" value="Enolpyruvate_Tfrase_dom"/>
</dbReference>
<comment type="pathway">
    <text evidence="1 7">Metabolic intermediate biosynthesis; chorismate biosynthesis; chorismate from D-erythrose 4-phosphate and phosphoenolpyruvate: step 6/7.</text>
</comment>
<dbReference type="InterPro" id="IPR023193">
    <property type="entry name" value="EPSP_synthase_CS"/>
</dbReference>
<dbReference type="Gene3D" id="3.65.10.10">
    <property type="entry name" value="Enolpyruvate transferase domain"/>
    <property type="match status" value="2"/>
</dbReference>
<feature type="binding site" evidence="7">
    <location>
        <position position="35"/>
    </location>
    <ligand>
        <name>3-phosphoshikimate</name>
        <dbReference type="ChEBI" id="CHEBI:145989"/>
    </ligand>
</feature>
<feature type="binding site" evidence="7">
    <location>
        <position position="376"/>
    </location>
    <ligand>
        <name>phosphoenolpyruvate</name>
        <dbReference type="ChEBI" id="CHEBI:58702"/>
    </ligand>
</feature>
<feature type="binding site" evidence="7">
    <location>
        <position position="219"/>
    </location>
    <ligand>
        <name>3-phosphoshikimate</name>
        <dbReference type="ChEBI" id="CHEBI:145989"/>
    </ligand>
</feature>
<keyword evidence="3 7" id="KW-0028">Amino-acid biosynthesis</keyword>
<evidence type="ECO:0000256" key="4">
    <source>
        <dbReference type="ARBA" id="ARBA00022679"/>
    </source>
</evidence>
<comment type="similarity">
    <text evidence="2 7">Belongs to the EPSP synthase family.</text>
</comment>
<dbReference type="HAMAP" id="MF_00210">
    <property type="entry name" value="EPSP_synth"/>
    <property type="match status" value="1"/>
</dbReference>